<feature type="transmembrane region" description="Helical" evidence="14">
    <location>
        <begin position="278"/>
        <end position="299"/>
    </location>
</feature>
<keyword evidence="7" id="KW-0967">Endosome</keyword>
<organism evidence="16 17">
    <name type="scientific">Lasius niger</name>
    <name type="common">Black garden ant</name>
    <dbReference type="NCBI Taxonomy" id="67767"/>
    <lineage>
        <taxon>Eukaryota</taxon>
        <taxon>Metazoa</taxon>
        <taxon>Ecdysozoa</taxon>
        <taxon>Arthropoda</taxon>
        <taxon>Hexapoda</taxon>
        <taxon>Insecta</taxon>
        <taxon>Pterygota</taxon>
        <taxon>Neoptera</taxon>
        <taxon>Endopterygota</taxon>
        <taxon>Hymenoptera</taxon>
        <taxon>Apocrita</taxon>
        <taxon>Aculeata</taxon>
        <taxon>Formicoidea</taxon>
        <taxon>Formicidae</taxon>
        <taxon>Formicinae</taxon>
        <taxon>Lasius</taxon>
        <taxon>Lasius</taxon>
    </lineage>
</organism>
<evidence type="ECO:0000313" key="16">
    <source>
        <dbReference type="EMBL" id="KMQ95272.1"/>
    </source>
</evidence>
<dbReference type="EMBL" id="LBMM01002099">
    <property type="protein sequence ID" value="KMQ95272.1"/>
    <property type="molecule type" value="Genomic_DNA"/>
</dbReference>
<protein>
    <recommendedName>
        <fullName evidence="13">Sodium/hydrogen exchanger</fullName>
    </recommendedName>
</protein>
<dbReference type="PANTHER" id="PTHR10110:SF187">
    <property type="entry name" value="SODIUM_HYDROGEN EXCHANGER"/>
    <property type="match status" value="1"/>
</dbReference>
<feature type="transmembrane region" description="Helical" evidence="14">
    <location>
        <begin position="347"/>
        <end position="367"/>
    </location>
</feature>
<comment type="subcellular location">
    <subcellularLocation>
        <location evidence="2">Cell membrane</location>
        <topology evidence="2">Multi-pass membrane protein</topology>
    </subcellularLocation>
    <subcellularLocation>
        <location evidence="1">Recycling endosome membrane</location>
        <topology evidence="1">Multi-pass membrane protein</topology>
    </subcellularLocation>
</comment>
<keyword evidence="5" id="KW-1003">Cell membrane</keyword>
<feature type="transmembrane region" description="Helical" evidence="14">
    <location>
        <begin position="829"/>
        <end position="848"/>
    </location>
</feature>
<feature type="transmembrane region" description="Helical" evidence="14">
    <location>
        <begin position="12"/>
        <end position="32"/>
    </location>
</feature>
<feature type="transmembrane region" description="Helical" evidence="14">
    <location>
        <begin position="387"/>
        <end position="404"/>
    </location>
</feature>
<dbReference type="InterPro" id="IPR004709">
    <property type="entry name" value="NaH_exchanger"/>
</dbReference>
<reference evidence="16 17" key="1">
    <citation type="submission" date="2015-04" db="EMBL/GenBank/DDBJ databases">
        <title>Lasius niger genome sequencing.</title>
        <authorList>
            <person name="Konorov E.A."/>
            <person name="Nikitin M.A."/>
            <person name="Kirill M.V."/>
            <person name="Chang P."/>
        </authorList>
    </citation>
    <scope>NUCLEOTIDE SEQUENCE [LARGE SCALE GENOMIC DNA]</scope>
    <source>
        <tissue evidence="16">Whole</tissue>
    </source>
</reference>
<evidence type="ECO:0000256" key="3">
    <source>
        <dbReference type="ARBA" id="ARBA00007367"/>
    </source>
</evidence>
<keyword evidence="17" id="KW-1185">Reference proteome</keyword>
<dbReference type="GO" id="GO:0098719">
    <property type="term" value="P:sodium ion import across plasma membrane"/>
    <property type="evidence" value="ECO:0007669"/>
    <property type="project" value="TreeGrafter"/>
</dbReference>
<keyword evidence="12 13" id="KW-0739">Sodium transport</keyword>
<evidence type="ECO:0000256" key="10">
    <source>
        <dbReference type="ARBA" id="ARBA00023065"/>
    </source>
</evidence>
<dbReference type="GO" id="GO:0015386">
    <property type="term" value="F:potassium:proton antiporter activity"/>
    <property type="evidence" value="ECO:0007669"/>
    <property type="project" value="TreeGrafter"/>
</dbReference>
<evidence type="ECO:0000256" key="9">
    <source>
        <dbReference type="ARBA" id="ARBA00023053"/>
    </source>
</evidence>
<evidence type="ECO:0000256" key="8">
    <source>
        <dbReference type="ARBA" id="ARBA00022989"/>
    </source>
</evidence>
<accession>A0A0J7KXL4</accession>
<dbReference type="OrthoDB" id="196264at2759"/>
<feature type="transmembrane region" description="Helical" evidence="14">
    <location>
        <begin position="416"/>
        <end position="433"/>
    </location>
</feature>
<evidence type="ECO:0000256" key="11">
    <source>
        <dbReference type="ARBA" id="ARBA00023136"/>
    </source>
</evidence>
<gene>
    <name evidence="16" type="ORF">RF55_4526</name>
</gene>
<evidence type="ECO:0000256" key="13">
    <source>
        <dbReference type="RuleBase" id="RU003722"/>
    </source>
</evidence>
<keyword evidence="8 14" id="KW-1133">Transmembrane helix</keyword>
<dbReference type="PRINTS" id="PR01088">
    <property type="entry name" value="NAHEXCHNGR6"/>
</dbReference>
<name>A0A0J7KXL4_LASNI</name>
<dbReference type="NCBIfam" id="TIGR00840">
    <property type="entry name" value="b_cpa1"/>
    <property type="match status" value="1"/>
</dbReference>
<feature type="transmembrane region" description="Helical" evidence="14">
    <location>
        <begin position="533"/>
        <end position="556"/>
    </location>
</feature>
<dbReference type="Pfam" id="PF00999">
    <property type="entry name" value="Na_H_Exchanger"/>
    <property type="match status" value="1"/>
</dbReference>
<dbReference type="PRINTS" id="PR01084">
    <property type="entry name" value="NAHEXCHNGR"/>
</dbReference>
<comment type="similarity">
    <text evidence="3 13">Belongs to the monovalent cation:proton antiporter 1 (CPA1) transporter (TC 2.A.36) family.</text>
</comment>
<feature type="transmembrane region" description="Helical" evidence="14">
    <location>
        <begin position="734"/>
        <end position="754"/>
    </location>
</feature>
<evidence type="ECO:0000256" key="6">
    <source>
        <dbReference type="ARBA" id="ARBA00022692"/>
    </source>
</evidence>
<feature type="transmembrane region" description="Helical" evidence="14">
    <location>
        <begin position="647"/>
        <end position="667"/>
    </location>
</feature>
<dbReference type="GO" id="GO:0015385">
    <property type="term" value="F:sodium:proton antiporter activity"/>
    <property type="evidence" value="ECO:0007669"/>
    <property type="project" value="InterPro"/>
</dbReference>
<proteinExistence type="inferred from homology"/>
<feature type="transmembrane region" description="Helical" evidence="14">
    <location>
        <begin position="504"/>
        <end position="521"/>
    </location>
</feature>
<dbReference type="InterPro" id="IPR006153">
    <property type="entry name" value="Cation/H_exchanger_TM"/>
</dbReference>
<keyword evidence="4 13" id="KW-0813">Transport</keyword>
<dbReference type="Proteomes" id="UP000036403">
    <property type="component" value="Unassembled WGS sequence"/>
</dbReference>
<evidence type="ECO:0000256" key="14">
    <source>
        <dbReference type="SAM" id="Phobius"/>
    </source>
</evidence>
<dbReference type="PANTHER" id="PTHR10110">
    <property type="entry name" value="SODIUM/HYDROGEN EXCHANGER"/>
    <property type="match status" value="1"/>
</dbReference>
<keyword evidence="6 13" id="KW-0812">Transmembrane</keyword>
<keyword evidence="13" id="KW-0050">Antiport</keyword>
<dbReference type="InterPro" id="IPR012430">
    <property type="entry name" value="TMEM43_fam"/>
</dbReference>
<evidence type="ECO:0000256" key="2">
    <source>
        <dbReference type="ARBA" id="ARBA00004651"/>
    </source>
</evidence>
<dbReference type="Gene3D" id="6.10.140.1330">
    <property type="match status" value="1"/>
</dbReference>
<evidence type="ECO:0000259" key="15">
    <source>
        <dbReference type="Pfam" id="PF00999"/>
    </source>
</evidence>
<dbReference type="GO" id="GO:0051453">
    <property type="term" value="P:regulation of intracellular pH"/>
    <property type="evidence" value="ECO:0007669"/>
    <property type="project" value="TreeGrafter"/>
</dbReference>
<evidence type="ECO:0000256" key="4">
    <source>
        <dbReference type="ARBA" id="ARBA00022448"/>
    </source>
</evidence>
<feature type="transmembrane region" description="Helical" evidence="14">
    <location>
        <begin position="702"/>
        <end position="722"/>
    </location>
</feature>
<evidence type="ECO:0000256" key="7">
    <source>
        <dbReference type="ARBA" id="ARBA00022753"/>
    </source>
</evidence>
<comment type="caution">
    <text evidence="16">The sequence shown here is derived from an EMBL/GenBank/DDBJ whole genome shotgun (WGS) entry which is preliminary data.</text>
</comment>
<keyword evidence="9" id="KW-0915">Sodium</keyword>
<dbReference type="InterPro" id="IPR002090">
    <property type="entry name" value="NHE-6/7/9"/>
</dbReference>
<dbReference type="PaxDb" id="67767-A0A0J7KXL4"/>
<evidence type="ECO:0000256" key="5">
    <source>
        <dbReference type="ARBA" id="ARBA00022475"/>
    </source>
</evidence>
<dbReference type="GO" id="GO:0005886">
    <property type="term" value="C:plasma membrane"/>
    <property type="evidence" value="ECO:0007669"/>
    <property type="project" value="UniProtKB-SubCell"/>
</dbReference>
<dbReference type="InterPro" id="IPR018422">
    <property type="entry name" value="Cation/H_exchanger_CPA1"/>
</dbReference>
<keyword evidence="11 14" id="KW-0472">Membrane</keyword>
<evidence type="ECO:0000256" key="1">
    <source>
        <dbReference type="ARBA" id="ARBA00004195"/>
    </source>
</evidence>
<dbReference type="AlphaFoldDB" id="A0A0J7KXL4"/>
<evidence type="ECO:0000256" key="12">
    <source>
        <dbReference type="ARBA" id="ARBA00023201"/>
    </source>
</evidence>
<feature type="domain" description="Cation/H+ exchanger transmembrane" evidence="15">
    <location>
        <begin position="396"/>
        <end position="855"/>
    </location>
</feature>
<keyword evidence="10 13" id="KW-0406">Ion transport</keyword>
<evidence type="ECO:0000313" key="17">
    <source>
        <dbReference type="Proteomes" id="UP000036403"/>
    </source>
</evidence>
<dbReference type="Pfam" id="PF07787">
    <property type="entry name" value="TMEM43"/>
    <property type="match status" value="1"/>
</dbReference>
<dbReference type="GO" id="GO:0055038">
    <property type="term" value="C:recycling endosome membrane"/>
    <property type="evidence" value="ECO:0007669"/>
    <property type="project" value="UniProtKB-SubCell"/>
</dbReference>
<dbReference type="STRING" id="67767.A0A0J7KXL4"/>
<sequence>MPMTISEQFRQSWLTAIIGSIMFATGMCLLFWNEGRAVKVAHSLDEALRNVAVLPNSMVLSPEYEGRLIHLSGPLMVFEPLTEPDYGVVMSSVKLKRRVQMYQWVEIEEERSFGGITEDEKHYYYTTEWKDKLVDSDHFYIRTGHHNPKEILIKSQVQIADEVKIGAFALSMELKKKFSDFVEITSDERPERKDIKMHSGLYYHSADLWNPQVGDIRIQFSYSGKSGDIYSVVGLLEKDTIKPYYTSHGEEILLQRKHKMSLNQMFHLEHVNNYWRTWTIRGLGWLVLFVAATCLANILKTIILNSTFLCDSGVFFLPDWPAWLGAKVRDQHRPNVRRAKMAANGGVRLLLLGVLCIFLSKLCNGAATDIELDAKAQLLHRLDSLNLLLYTFLLILTVLTIWMFKHRRLRFLHETGLAVIYGLIIGAIIRYGFTTSSTILHMPVVPDNTSKYNQSVPPDSLWLRFPEDKGGGIVKNKTFAYSFRGEIYKEDNEIDLKATFDPEIFFNIILPPIIFHAGYSLKRRYFFRNLGAILMYALIGTSISAFVIGALMYGFVQLIPHLSTSFTFLDTLYFGALISPTDPLTIISIFNDLHVDVNLYALVFGESVLNDAVAIVLSGSIQNYAERYQSGSGGFETVAFFQAFGDFVGIFSLSLFIGATMGCITALLTKFTRVRDFPLLESALFVLMSYSTFLIAEATDLTGVVAVLFCGICQAHYTYNNLSPDSRQRTKQLFELLNFLAENFIFSYIGVSMFTFPKHHFDPGFIFAGFLCALLGRAVNVYPLSFILNLARKPKISLNYQHMLFFAGLRGAMSFALAIRNTVSDARQAMLTTTSLIVILTVIFQGGATTQFLSWFNIPVGVDEEIEGLSHNGTRSYNSMQDGALPGGSGAAKPNEKALLARIWGDFDTKYMKPLLTHSRPTLLETLPVCCSPLARILTTTQQMTQDDVARKADSDSDFCLEDREMERRRTSVQPVSFHQPSLNYTVNPCYQPNNSTTDVSTNPDEPYVILNLHRR</sequence>
<feature type="transmembrane region" description="Helical" evidence="14">
    <location>
        <begin position="766"/>
        <end position="791"/>
    </location>
</feature>